<sequence>MSSNLKNPAREAILSRINMALLPTPESQPEDHIATSWSAIPRTFRHDTQASPQDVLHLLIDRLHDYDAQVLTCTPSGITESIAKMLTARGVRKLLLPAGFPEDILPQGFEYIPDGREGESLTAAQLDATDGVITLSTLAIAETGTLVLQNVPGQGRRAASLVPDYHLCLVNAADVKATVPEAVAALQPTAALPTTFISGPSATADIEMTRIKGVHGPRFLDVILISSE</sequence>
<protein>
    <recommendedName>
        <fullName evidence="1">LUD domain-containing protein</fullName>
    </recommendedName>
</protein>
<accession>E8WZ90</accession>
<dbReference type="InterPro" id="IPR024185">
    <property type="entry name" value="FTHF_cligase-like_sf"/>
</dbReference>
<name>E8WZ90_GRATM</name>
<dbReference type="Gene3D" id="3.40.50.10420">
    <property type="entry name" value="NagB/RpiA/CoA transferase-like"/>
    <property type="match status" value="1"/>
</dbReference>
<dbReference type="EMBL" id="CP002480">
    <property type="protein sequence ID" value="ADW67692.1"/>
    <property type="molecule type" value="Genomic_DNA"/>
</dbReference>
<reference evidence="3" key="1">
    <citation type="submission" date="2011-01" db="EMBL/GenBank/DDBJ databases">
        <title>Complete sequence of chromosome of Acidobacterium sp. MP5ACTX9.</title>
        <authorList>
            <consortium name="US DOE Joint Genome Institute"/>
            <person name="Lucas S."/>
            <person name="Copeland A."/>
            <person name="Lapidus A."/>
            <person name="Cheng J.-F."/>
            <person name="Goodwin L."/>
            <person name="Pitluck S."/>
            <person name="Teshima H."/>
            <person name="Detter J.C."/>
            <person name="Han C."/>
            <person name="Tapia R."/>
            <person name="Land M."/>
            <person name="Hauser L."/>
            <person name="Kyrpides N."/>
            <person name="Ivanova N."/>
            <person name="Ovchinnikova G."/>
            <person name="Pagani I."/>
            <person name="Rawat S.R."/>
            <person name="Mannisto M."/>
            <person name="Haggblom M.M."/>
            <person name="Woyke T."/>
        </authorList>
    </citation>
    <scope>NUCLEOTIDE SEQUENCE [LARGE SCALE GENOMIC DNA]</scope>
    <source>
        <strain evidence="3">MP5ACTX9</strain>
    </source>
</reference>
<dbReference type="KEGG" id="acm:AciX9_0621"/>
<dbReference type="SUPFAM" id="SSF100950">
    <property type="entry name" value="NagB/RpiA/CoA transferase-like"/>
    <property type="match status" value="1"/>
</dbReference>
<dbReference type="RefSeq" id="WP_013579020.1">
    <property type="nucleotide sequence ID" value="NC_015064.1"/>
</dbReference>
<evidence type="ECO:0000313" key="2">
    <source>
        <dbReference type="EMBL" id="ADW67692.1"/>
    </source>
</evidence>
<dbReference type="PaxDb" id="1198114-AciX9_0621"/>
<dbReference type="PANTHER" id="PTHR43682">
    <property type="entry name" value="LACTATE UTILIZATION PROTEIN C"/>
    <property type="match status" value="1"/>
</dbReference>
<dbReference type="InterPro" id="IPR037171">
    <property type="entry name" value="NagB/RpiA_transferase-like"/>
</dbReference>
<evidence type="ECO:0000313" key="3">
    <source>
        <dbReference type="Proteomes" id="UP000000343"/>
    </source>
</evidence>
<gene>
    <name evidence="2" type="ordered locus">AciX9_0621</name>
</gene>
<organism evidence="3">
    <name type="scientific">Granulicella tundricola (strain ATCC BAA-1859 / DSM 23138 / MP5ACTX9)</name>
    <dbReference type="NCBI Taxonomy" id="1198114"/>
    <lineage>
        <taxon>Bacteria</taxon>
        <taxon>Pseudomonadati</taxon>
        <taxon>Acidobacteriota</taxon>
        <taxon>Terriglobia</taxon>
        <taxon>Terriglobales</taxon>
        <taxon>Acidobacteriaceae</taxon>
        <taxon>Granulicella</taxon>
    </lineage>
</organism>
<dbReference type="AlphaFoldDB" id="E8WZ90"/>
<dbReference type="STRING" id="1198114.AciX9_0621"/>
<keyword evidence="3" id="KW-1185">Reference proteome</keyword>
<dbReference type="OrthoDB" id="9794157at2"/>
<dbReference type="Proteomes" id="UP000000343">
    <property type="component" value="Chromosome"/>
</dbReference>
<evidence type="ECO:0000259" key="1">
    <source>
        <dbReference type="Pfam" id="PF02589"/>
    </source>
</evidence>
<dbReference type="HOGENOM" id="CLU_090664_0_0_0"/>
<dbReference type="Pfam" id="PF02589">
    <property type="entry name" value="LUD_dom"/>
    <property type="match status" value="1"/>
</dbReference>
<dbReference type="InterPro" id="IPR003741">
    <property type="entry name" value="LUD_dom"/>
</dbReference>
<dbReference type="PANTHER" id="PTHR43682:SF1">
    <property type="entry name" value="LACTATE UTILIZATION PROTEIN C"/>
    <property type="match status" value="1"/>
</dbReference>
<dbReference type="eggNOG" id="COG1556">
    <property type="taxonomic scope" value="Bacteria"/>
</dbReference>
<proteinExistence type="predicted"/>
<feature type="domain" description="LUD" evidence="1">
    <location>
        <begin position="125"/>
        <end position="225"/>
    </location>
</feature>